<dbReference type="PROSITE" id="PS51304">
    <property type="entry name" value="GALECTIN"/>
    <property type="match status" value="1"/>
</dbReference>
<dbReference type="Pfam" id="PF00337">
    <property type="entry name" value="Gal-bind_lectin"/>
    <property type="match status" value="1"/>
</dbReference>
<evidence type="ECO:0000313" key="6">
    <source>
        <dbReference type="EnsemblMetazoa" id="BGLB034761-PA"/>
    </source>
</evidence>
<dbReference type="AlphaFoldDB" id="A0A2C9LTI5"/>
<sequence length="247" mass="27761">MEWKPRSFLLLGALVAKLYYQQVQSATTFTYRFNVYQDLQLSGCVTKSYLDTSLVACARLCLSTLKCPSFVYDRDASSCEVCSDGYSVSGIAFEPGQETFLLRKLRLFEIDIGLKPQTLRLQKSLTSGEVLYIKGALYGNGNWILTLTQTLGANALLKFRRRTNDGTCSPPCHTLSDSWMSSEIQIADFPYVNNVTFELHVVPRANFSSIYFNREFMYMYTNGGGVAMETVNTVFISGSLYVNELSI</sequence>
<dbReference type="SUPFAM" id="SSF49899">
    <property type="entry name" value="Concanavalin A-like lectins/glucanases"/>
    <property type="match status" value="1"/>
</dbReference>
<feature type="chain" id="PRO_5012722621" description="Galectin" evidence="3">
    <location>
        <begin position="26"/>
        <end position="247"/>
    </location>
</feature>
<dbReference type="VEuPathDB" id="VectorBase:BGLAX_048080"/>
<dbReference type="InterPro" id="IPR003609">
    <property type="entry name" value="Pan_app"/>
</dbReference>
<dbReference type="EnsemblMetazoa" id="BGLB034761-RA">
    <property type="protein sequence ID" value="BGLB034761-PA"/>
    <property type="gene ID" value="BGLB034761"/>
</dbReference>
<dbReference type="Pfam" id="PF00024">
    <property type="entry name" value="PAN_1"/>
    <property type="match status" value="1"/>
</dbReference>
<dbReference type="VEuPathDB" id="VectorBase:BGLB034761"/>
<evidence type="ECO:0000256" key="3">
    <source>
        <dbReference type="SAM" id="SignalP"/>
    </source>
</evidence>
<keyword evidence="3" id="KW-0732">Signal</keyword>
<dbReference type="PROSITE" id="PS50948">
    <property type="entry name" value="PAN"/>
    <property type="match status" value="1"/>
</dbReference>
<feature type="domain" description="Galectin" evidence="5">
    <location>
        <begin position="117"/>
        <end position="247"/>
    </location>
</feature>
<accession>A0A2C9LTI5</accession>
<proteinExistence type="predicted"/>
<evidence type="ECO:0000259" key="4">
    <source>
        <dbReference type="PROSITE" id="PS50948"/>
    </source>
</evidence>
<evidence type="ECO:0000256" key="1">
    <source>
        <dbReference type="ARBA" id="ARBA00022734"/>
    </source>
</evidence>
<evidence type="ECO:0000313" key="7">
    <source>
        <dbReference type="Proteomes" id="UP000076420"/>
    </source>
</evidence>
<feature type="domain" description="Apple" evidence="4">
    <location>
        <begin position="27"/>
        <end position="106"/>
    </location>
</feature>
<gene>
    <name evidence="6" type="primary">106066965</name>
</gene>
<dbReference type="SUPFAM" id="SSF57414">
    <property type="entry name" value="Hairpin loop containing domain-like"/>
    <property type="match status" value="1"/>
</dbReference>
<dbReference type="GO" id="GO:0030246">
    <property type="term" value="F:carbohydrate binding"/>
    <property type="evidence" value="ECO:0007669"/>
    <property type="project" value="UniProtKB-UniRule"/>
</dbReference>
<evidence type="ECO:0000256" key="2">
    <source>
        <dbReference type="RuleBase" id="RU102079"/>
    </source>
</evidence>
<reference evidence="6" key="1">
    <citation type="submission" date="2020-05" db="UniProtKB">
        <authorList>
            <consortium name="EnsemblMetazoa"/>
        </authorList>
    </citation>
    <scope>IDENTIFICATION</scope>
    <source>
        <strain evidence="6">BB02</strain>
    </source>
</reference>
<dbReference type="Gene3D" id="2.60.120.200">
    <property type="match status" value="1"/>
</dbReference>
<dbReference type="KEGG" id="bgt:106066965"/>
<evidence type="ECO:0000259" key="5">
    <source>
        <dbReference type="PROSITE" id="PS51304"/>
    </source>
</evidence>
<dbReference type="InterPro" id="IPR013320">
    <property type="entry name" value="ConA-like_dom_sf"/>
</dbReference>
<organism evidence="6 7">
    <name type="scientific">Biomphalaria glabrata</name>
    <name type="common">Bloodfluke planorb</name>
    <name type="synonym">Freshwater snail</name>
    <dbReference type="NCBI Taxonomy" id="6526"/>
    <lineage>
        <taxon>Eukaryota</taxon>
        <taxon>Metazoa</taxon>
        <taxon>Spiralia</taxon>
        <taxon>Lophotrochozoa</taxon>
        <taxon>Mollusca</taxon>
        <taxon>Gastropoda</taxon>
        <taxon>Heterobranchia</taxon>
        <taxon>Euthyneura</taxon>
        <taxon>Panpulmonata</taxon>
        <taxon>Hygrophila</taxon>
        <taxon>Lymnaeoidea</taxon>
        <taxon>Planorbidae</taxon>
        <taxon>Biomphalaria</taxon>
    </lineage>
</organism>
<dbReference type="InterPro" id="IPR001079">
    <property type="entry name" value="Galectin_CRD"/>
</dbReference>
<dbReference type="Proteomes" id="UP000076420">
    <property type="component" value="Unassembled WGS sequence"/>
</dbReference>
<feature type="signal peptide" evidence="3">
    <location>
        <begin position="1"/>
        <end position="25"/>
    </location>
</feature>
<name>A0A2C9LTI5_BIOGL</name>
<protein>
    <recommendedName>
        <fullName evidence="2">Galectin</fullName>
    </recommendedName>
</protein>
<keyword evidence="1 2" id="KW-0430">Lectin</keyword>